<dbReference type="RefSeq" id="WP_379814129.1">
    <property type="nucleotide sequence ID" value="NZ_JBHUDZ010000009.1"/>
</dbReference>
<reference evidence="2" key="1">
    <citation type="journal article" date="2019" name="Int. J. Syst. Evol. Microbiol.">
        <title>The Global Catalogue of Microorganisms (GCM) 10K type strain sequencing project: providing services to taxonomists for standard genome sequencing and annotation.</title>
        <authorList>
            <consortium name="The Broad Institute Genomics Platform"/>
            <consortium name="The Broad Institute Genome Sequencing Center for Infectious Disease"/>
            <person name="Wu L."/>
            <person name="Ma J."/>
        </authorList>
    </citation>
    <scope>NUCLEOTIDE SEQUENCE [LARGE SCALE GENOMIC DNA]</scope>
    <source>
        <strain evidence="2">CCUG 70865</strain>
    </source>
</reference>
<dbReference type="InterPro" id="IPR011466">
    <property type="entry name" value="DUF1572"/>
</dbReference>
<protein>
    <submittedName>
        <fullName evidence="1">DinB family protein</fullName>
    </submittedName>
</protein>
<dbReference type="Pfam" id="PF07609">
    <property type="entry name" value="DUF1572"/>
    <property type="match status" value="1"/>
</dbReference>
<organism evidence="1 2">
    <name type="scientific">Flavobacterium artemisiae</name>
    <dbReference type="NCBI Taxonomy" id="2126556"/>
    <lineage>
        <taxon>Bacteria</taxon>
        <taxon>Pseudomonadati</taxon>
        <taxon>Bacteroidota</taxon>
        <taxon>Flavobacteriia</taxon>
        <taxon>Flavobacteriales</taxon>
        <taxon>Flavobacteriaceae</taxon>
        <taxon>Flavobacterium</taxon>
    </lineage>
</organism>
<dbReference type="SUPFAM" id="SSF109854">
    <property type="entry name" value="DinB/YfiT-like putative metalloenzymes"/>
    <property type="match status" value="1"/>
</dbReference>
<evidence type="ECO:0000313" key="2">
    <source>
        <dbReference type="Proteomes" id="UP001597138"/>
    </source>
</evidence>
<dbReference type="Proteomes" id="UP001597138">
    <property type="component" value="Unassembled WGS sequence"/>
</dbReference>
<accession>A0ABW4HC31</accession>
<name>A0ABW4HC31_9FLAO</name>
<dbReference type="Gene3D" id="1.20.120.450">
    <property type="entry name" value="dinb family like domain"/>
    <property type="match status" value="1"/>
</dbReference>
<evidence type="ECO:0000313" key="1">
    <source>
        <dbReference type="EMBL" id="MFD1603068.1"/>
    </source>
</evidence>
<proteinExistence type="predicted"/>
<sequence>MLIETLISLFERDLKKLKTELELYPNESQIWKTDREISNSAGNLCLHLIGNLNTYIGAELGDSGYIRNRPLEFSLKDIPRTQLISDIDKTLEIVINTLNLLTVEDLEKTYPQLVFEKEMTTGFFLVHLSTHLGYHLGQINYHRRLLDFRF</sequence>
<keyword evidence="2" id="KW-1185">Reference proteome</keyword>
<gene>
    <name evidence="1" type="ORF">ACFSC2_10010</name>
</gene>
<dbReference type="InterPro" id="IPR034660">
    <property type="entry name" value="DinB/YfiT-like"/>
</dbReference>
<comment type="caution">
    <text evidence="1">The sequence shown here is derived from an EMBL/GenBank/DDBJ whole genome shotgun (WGS) entry which is preliminary data.</text>
</comment>
<dbReference type="EMBL" id="JBHUDZ010000009">
    <property type="protein sequence ID" value="MFD1603068.1"/>
    <property type="molecule type" value="Genomic_DNA"/>
</dbReference>